<evidence type="ECO:0000313" key="2">
    <source>
        <dbReference type="EMBL" id="KAJ3475221.1"/>
    </source>
</evidence>
<dbReference type="AlphaFoldDB" id="A0AAD5USF0"/>
<feature type="transmembrane region" description="Helical" evidence="1">
    <location>
        <begin position="73"/>
        <end position="92"/>
    </location>
</feature>
<dbReference type="PANTHER" id="PTHR12242">
    <property type="entry name" value="OS02G0130600 PROTEIN-RELATED"/>
    <property type="match status" value="1"/>
</dbReference>
<keyword evidence="3" id="KW-1185">Reference proteome</keyword>
<organism evidence="2 3">
    <name type="scientific">Meripilus lineatus</name>
    <dbReference type="NCBI Taxonomy" id="2056292"/>
    <lineage>
        <taxon>Eukaryota</taxon>
        <taxon>Fungi</taxon>
        <taxon>Dikarya</taxon>
        <taxon>Basidiomycota</taxon>
        <taxon>Agaricomycotina</taxon>
        <taxon>Agaricomycetes</taxon>
        <taxon>Polyporales</taxon>
        <taxon>Meripilaceae</taxon>
        <taxon>Meripilus</taxon>
    </lineage>
</organism>
<gene>
    <name evidence="2" type="ORF">NLI96_g11975</name>
</gene>
<name>A0AAD5USF0_9APHY</name>
<feature type="transmembrane region" description="Helical" evidence="1">
    <location>
        <begin position="214"/>
        <end position="236"/>
    </location>
</feature>
<evidence type="ECO:0000256" key="1">
    <source>
        <dbReference type="SAM" id="Phobius"/>
    </source>
</evidence>
<reference evidence="2" key="1">
    <citation type="submission" date="2022-07" db="EMBL/GenBank/DDBJ databases">
        <title>Genome Sequence of Physisporinus lineatus.</title>
        <authorList>
            <person name="Buettner E."/>
        </authorList>
    </citation>
    <scope>NUCLEOTIDE SEQUENCE</scope>
    <source>
        <strain evidence="2">VT162</strain>
    </source>
</reference>
<accession>A0AAD5USF0</accession>
<protein>
    <recommendedName>
        <fullName evidence="4">FAR-17a/AIG1-like protein</fullName>
    </recommendedName>
</protein>
<keyword evidence="1" id="KW-1133">Transmembrane helix</keyword>
<comment type="caution">
    <text evidence="2">The sequence shown here is derived from an EMBL/GenBank/DDBJ whole genome shotgun (WGS) entry which is preliminary data.</text>
</comment>
<feature type="transmembrane region" description="Helical" evidence="1">
    <location>
        <begin position="176"/>
        <end position="194"/>
    </location>
</feature>
<dbReference type="EMBL" id="JANAWD010000894">
    <property type="protein sequence ID" value="KAJ3475221.1"/>
    <property type="molecule type" value="Genomic_DNA"/>
</dbReference>
<evidence type="ECO:0000313" key="3">
    <source>
        <dbReference type="Proteomes" id="UP001212997"/>
    </source>
</evidence>
<proteinExistence type="predicted"/>
<evidence type="ECO:0008006" key="4">
    <source>
        <dbReference type="Google" id="ProtNLM"/>
    </source>
</evidence>
<keyword evidence="1" id="KW-0472">Membrane</keyword>
<keyword evidence="1" id="KW-0812">Transmembrane</keyword>
<dbReference type="GO" id="GO:0016020">
    <property type="term" value="C:membrane"/>
    <property type="evidence" value="ECO:0007669"/>
    <property type="project" value="TreeGrafter"/>
</dbReference>
<feature type="transmembrane region" description="Helical" evidence="1">
    <location>
        <begin position="113"/>
        <end position="133"/>
    </location>
</feature>
<dbReference type="Proteomes" id="UP001212997">
    <property type="component" value="Unassembled WGS sequence"/>
</dbReference>
<sequence length="274" mass="30464">MSKGLFHTLGVVTPFDPEHSLVTSPFFSPLVLAIIRLTLALYALITVLVILIWDATKLHVAERYFSYFTSLSYIGLLAYFWASGVQTLAFALRGGKSYPLQRWPRTLQFLHMLLYSTIVTFPLVVTIVFWSLLSSSGTFSTKFSSWSNVSQHALNSAFALFEILLTNVAPMPWIHVPFLIILLGAYLGVAYITFASQGFYTYSFLDPVKQGNLLAAYIVGIAAGEVVIFVVVRLVCMLRARLARGLRPAYRQSVVSEAIDEWEEVDPASVSGMA</sequence>
<dbReference type="PANTHER" id="PTHR12242:SF1">
    <property type="entry name" value="MYND-TYPE DOMAIN-CONTAINING PROTEIN"/>
    <property type="match status" value="1"/>
</dbReference>
<feature type="transmembrane region" description="Helical" evidence="1">
    <location>
        <begin position="30"/>
        <end position="53"/>
    </location>
</feature>